<sequence length="523" mass="56746">MYFTTRKASAVKLFALDGCRPTRQALGKYFKGERLDVAHLGRLAVGSGTKVKVFDPVSGQPLKEVTSLDLNYAATKPLLVPVADAALELETSFRANAGRGAGPKGEIITEALEQSRQAIGEFFEYDPQNHVVAFAPNTSTGMHLLTTLAVRDPQTFFVVSPAAHHSTMLPARETGHFTYFKLNPNGSYNLDHMEKMLKYIYVSRHPVICIESSSNVTGYKHPIKEICALAKKYGAMVLIDHAQGASSMAINLNELPGRVALAISGHKLYARDGSGAIVAPRDFLTGPAIVPSGGTITGVTFKRIMYAGPPHNMEPGTPAYIAQASLGKAVITLTQAGLNEIADAEERLTRLLMAQITQVNGLRVLGEPNLDLVPRGPIISFTMTDSEGNHIPPGFILKALEAFYGIESRPGQFCAHPLVYFLQGASEEQAYEHAARHQARGRAGCAALPGDEKYHAARLSFGFPTNEQHLLMVPQYLQTVRSLWSDGSALRLDAERGEFFIPGQPRSLTQGTFSLGQSTPYKI</sequence>
<dbReference type="PANTHER" id="PTHR43586">
    <property type="entry name" value="CYSTEINE DESULFURASE"/>
    <property type="match status" value="1"/>
</dbReference>
<reference evidence="4 5" key="1">
    <citation type="journal article" date="2016" name="Nat. Commun.">
        <title>Thousands of microbial genomes shed light on interconnected biogeochemical processes in an aquifer system.</title>
        <authorList>
            <person name="Anantharaman K."/>
            <person name="Brown C.T."/>
            <person name="Hug L.A."/>
            <person name="Sharon I."/>
            <person name="Castelle C.J."/>
            <person name="Probst A.J."/>
            <person name="Thomas B.C."/>
            <person name="Singh A."/>
            <person name="Wilkins M.J."/>
            <person name="Karaoz U."/>
            <person name="Brodie E.L."/>
            <person name="Williams K.H."/>
            <person name="Hubbard S.S."/>
            <person name="Banfield J.F."/>
        </authorList>
    </citation>
    <scope>NUCLEOTIDE SEQUENCE [LARGE SCALE GENOMIC DNA]</scope>
</reference>
<keyword evidence="2" id="KW-0663">Pyridoxal phosphate</keyword>
<evidence type="ECO:0000313" key="5">
    <source>
        <dbReference type="Proteomes" id="UP000178951"/>
    </source>
</evidence>
<comment type="caution">
    <text evidence="4">The sequence shown here is derived from an EMBL/GenBank/DDBJ whole genome shotgun (WGS) entry which is preliminary data.</text>
</comment>
<dbReference type="AlphaFoldDB" id="A0A1F4TUR1"/>
<feature type="domain" description="Aminotransferase class V" evidence="3">
    <location>
        <begin position="71"/>
        <end position="423"/>
    </location>
</feature>
<dbReference type="InterPro" id="IPR015424">
    <property type="entry name" value="PyrdxlP-dep_Trfase"/>
</dbReference>
<name>A0A1F4TUR1_UNCSA</name>
<dbReference type="InterPro" id="IPR000192">
    <property type="entry name" value="Aminotrans_V_dom"/>
</dbReference>
<dbReference type="SUPFAM" id="SSF53383">
    <property type="entry name" value="PLP-dependent transferases"/>
    <property type="match status" value="1"/>
</dbReference>
<evidence type="ECO:0000313" key="4">
    <source>
        <dbReference type="EMBL" id="OGC36455.1"/>
    </source>
</evidence>
<gene>
    <name evidence="4" type="ORF">A2311_03080</name>
</gene>
<dbReference type="Gene3D" id="3.40.640.10">
    <property type="entry name" value="Type I PLP-dependent aspartate aminotransferase-like (Major domain)"/>
    <property type="match status" value="1"/>
</dbReference>
<dbReference type="EMBL" id="MEUF01000014">
    <property type="protein sequence ID" value="OGC36455.1"/>
    <property type="molecule type" value="Genomic_DNA"/>
</dbReference>
<dbReference type="InterPro" id="IPR015422">
    <property type="entry name" value="PyrdxlP-dep_Trfase_small"/>
</dbReference>
<dbReference type="Gene3D" id="3.90.1150.10">
    <property type="entry name" value="Aspartate Aminotransferase, domain 1"/>
    <property type="match status" value="1"/>
</dbReference>
<dbReference type="InterPro" id="IPR015421">
    <property type="entry name" value="PyrdxlP-dep_Trfase_major"/>
</dbReference>
<accession>A0A1F4TUR1</accession>
<organism evidence="4 5">
    <name type="scientific">candidate division WOR-1 bacterium RIFOXYB2_FULL_48_7</name>
    <dbReference type="NCBI Taxonomy" id="1802583"/>
    <lineage>
        <taxon>Bacteria</taxon>
        <taxon>Bacillati</taxon>
        <taxon>Saganbacteria</taxon>
    </lineage>
</organism>
<protein>
    <recommendedName>
        <fullName evidence="3">Aminotransferase class V domain-containing protein</fullName>
    </recommendedName>
</protein>
<dbReference type="PANTHER" id="PTHR43586:SF8">
    <property type="entry name" value="CYSTEINE DESULFURASE 1, CHLOROPLASTIC"/>
    <property type="match status" value="1"/>
</dbReference>
<dbReference type="Pfam" id="PF00266">
    <property type="entry name" value="Aminotran_5"/>
    <property type="match status" value="1"/>
</dbReference>
<evidence type="ECO:0000259" key="3">
    <source>
        <dbReference type="Pfam" id="PF00266"/>
    </source>
</evidence>
<evidence type="ECO:0000256" key="1">
    <source>
        <dbReference type="ARBA" id="ARBA00001933"/>
    </source>
</evidence>
<comment type="cofactor">
    <cofactor evidence="1">
        <name>pyridoxal 5'-phosphate</name>
        <dbReference type="ChEBI" id="CHEBI:597326"/>
    </cofactor>
</comment>
<dbReference type="STRING" id="1802583.A2311_03080"/>
<dbReference type="Proteomes" id="UP000178951">
    <property type="component" value="Unassembled WGS sequence"/>
</dbReference>
<evidence type="ECO:0000256" key="2">
    <source>
        <dbReference type="ARBA" id="ARBA00022898"/>
    </source>
</evidence>
<proteinExistence type="predicted"/>